<dbReference type="AlphaFoldDB" id="A0A834KZV6"/>
<evidence type="ECO:0000256" key="1">
    <source>
        <dbReference type="SAM" id="MobiDB-lite"/>
    </source>
</evidence>
<keyword evidence="2" id="KW-0732">Signal</keyword>
<proteinExistence type="predicted"/>
<sequence length="115" mass="12347">MTSRPALVLCLCGVFTCAGKPRIPSSSTLAPPLVLSMLSTTTAPPTTVPPLALPSIETTSSPTTTNTGILRINHEENASRRANARFIQTAELLRRVAFKDGVEIWTSGEVLRERS</sequence>
<reference evidence="3" key="1">
    <citation type="journal article" name="BMC Genomics">
        <title>Long-read sequencing and de novo genome assembly of marine medaka (Oryzias melastigma).</title>
        <authorList>
            <person name="Liang P."/>
            <person name="Saqib H.S.A."/>
            <person name="Ni X."/>
            <person name="Shen Y."/>
        </authorList>
    </citation>
    <scope>NUCLEOTIDE SEQUENCE</scope>
    <source>
        <strain evidence="3">Bigg-433</strain>
    </source>
</reference>
<organism evidence="3 4">
    <name type="scientific">Oryzias melastigma</name>
    <name type="common">Marine medaka</name>
    <dbReference type="NCBI Taxonomy" id="30732"/>
    <lineage>
        <taxon>Eukaryota</taxon>
        <taxon>Metazoa</taxon>
        <taxon>Chordata</taxon>
        <taxon>Craniata</taxon>
        <taxon>Vertebrata</taxon>
        <taxon>Euteleostomi</taxon>
        <taxon>Actinopterygii</taxon>
        <taxon>Neopterygii</taxon>
        <taxon>Teleostei</taxon>
        <taxon>Neoteleostei</taxon>
        <taxon>Acanthomorphata</taxon>
        <taxon>Ovalentaria</taxon>
        <taxon>Atherinomorphae</taxon>
        <taxon>Beloniformes</taxon>
        <taxon>Adrianichthyidae</taxon>
        <taxon>Oryziinae</taxon>
        <taxon>Oryzias</taxon>
    </lineage>
</organism>
<name>A0A834KZV6_ORYME</name>
<protein>
    <recommendedName>
        <fullName evidence="5">Hedgehog N-terminal signalling domain-containing protein</fullName>
    </recommendedName>
</protein>
<comment type="caution">
    <text evidence="3">The sequence shown here is derived from an EMBL/GenBank/DDBJ whole genome shotgun (WGS) entry which is preliminary data.</text>
</comment>
<feature type="chain" id="PRO_5032289102" description="Hedgehog N-terminal signalling domain-containing protein" evidence="2">
    <location>
        <begin position="20"/>
        <end position="115"/>
    </location>
</feature>
<dbReference type="EMBL" id="WKFB01000035">
    <property type="protein sequence ID" value="KAF6738142.1"/>
    <property type="molecule type" value="Genomic_DNA"/>
</dbReference>
<evidence type="ECO:0000256" key="2">
    <source>
        <dbReference type="SAM" id="SignalP"/>
    </source>
</evidence>
<evidence type="ECO:0008006" key="5">
    <source>
        <dbReference type="Google" id="ProtNLM"/>
    </source>
</evidence>
<feature type="compositionally biased region" description="Low complexity" evidence="1">
    <location>
        <begin position="53"/>
        <end position="67"/>
    </location>
</feature>
<accession>A0A834KZV6</accession>
<feature type="signal peptide" evidence="2">
    <location>
        <begin position="1"/>
        <end position="19"/>
    </location>
</feature>
<evidence type="ECO:0000313" key="4">
    <source>
        <dbReference type="Proteomes" id="UP000646548"/>
    </source>
</evidence>
<gene>
    <name evidence="3" type="ORF">FQA47_014506</name>
</gene>
<feature type="region of interest" description="Disordered" evidence="1">
    <location>
        <begin position="46"/>
        <end position="69"/>
    </location>
</feature>
<dbReference type="Proteomes" id="UP000646548">
    <property type="component" value="Unassembled WGS sequence"/>
</dbReference>
<evidence type="ECO:0000313" key="3">
    <source>
        <dbReference type="EMBL" id="KAF6738142.1"/>
    </source>
</evidence>